<sequence>MVADQRQPIAPKAGIYGLIIGINKYERPLVHPELLGCVGDAKSMYKYFTDDLGVPEDNFVCLYDKQATRKAILDAFVSHLISNANIKRHEPIVIYFAGHGDRMPSPPGWQTVDGFVEMILPYDVSTVDPHGRYNYGIPDLTLAFLLYRLSQAKGNNITVILDSCHSGSTTRSTSWGENEVRIRYRSSTDPKAPPIPNDLDGRLRRSLDVDYPTEVEHNIASKQPAGSTMAPSLDTHILLAACQDTELAQEIPNVDPETDEIGDPPSSGVFTTALLRELRKADLAYTSYTTLIRNLLASHRDFRPRFSQKSERQTFQCEGRNQDRLLFSVQFSISKGKISLMHTQDKAVYRVRVGNAQGIVPGTEFGVFTDRMDTKAPPLALLVARDVGPTMSQLYSMEPNNPLDIPGGAYATIIKYNDHSSGVRVWVDAEVRKNEFWQHILSNLHPLPIFWANPTSSGPHDLEMRLSGEDVKIKGGHLTPGELGTTHTLRRSYDPKRLVEMLSAIVYFNYHLKVKNNEAPLREELEIKLHELIEKSSSWGSIIYERRGDDLFGDRVSSGAVTFLRPDPDKAFGLELINKSKEDLYPYILYYDFEDYSVSCLYGPPGRSVKPPLPAGKTLTIGYGSAGAQPFQVDFTNPKSEKEYGAFILLVAGEWIDIDYLQQESPFADIPLSARGERRGRHDSVVWDNIVVRVEMTKSA</sequence>
<evidence type="ECO:0000313" key="6">
    <source>
        <dbReference type="Proteomes" id="UP000059188"/>
    </source>
</evidence>
<evidence type="ECO:0000259" key="4">
    <source>
        <dbReference type="Pfam" id="PF00656"/>
    </source>
</evidence>
<dbReference type="Gene3D" id="3.40.50.1460">
    <property type="match status" value="1"/>
</dbReference>
<accession>A0A0B7FAK2</accession>
<keyword evidence="3" id="KW-0645">Protease</keyword>
<evidence type="ECO:0000256" key="3">
    <source>
        <dbReference type="ARBA" id="ARBA00022807"/>
    </source>
</evidence>
<dbReference type="GO" id="GO:0004197">
    <property type="term" value="F:cysteine-type endopeptidase activity"/>
    <property type="evidence" value="ECO:0007669"/>
    <property type="project" value="InterPro"/>
</dbReference>
<dbReference type="InterPro" id="IPR029030">
    <property type="entry name" value="Caspase-like_dom_sf"/>
</dbReference>
<keyword evidence="2" id="KW-0053">Apoptosis</keyword>
<organism evidence="5 6">
    <name type="scientific">Thanatephorus cucumeris (strain AG1-IB / isolate 7/3/14)</name>
    <name type="common">Lettuce bottom rot fungus</name>
    <name type="synonym">Rhizoctonia solani</name>
    <dbReference type="NCBI Taxonomy" id="1108050"/>
    <lineage>
        <taxon>Eukaryota</taxon>
        <taxon>Fungi</taxon>
        <taxon>Dikarya</taxon>
        <taxon>Basidiomycota</taxon>
        <taxon>Agaricomycotina</taxon>
        <taxon>Agaricomycetes</taxon>
        <taxon>Cantharellales</taxon>
        <taxon>Ceratobasidiaceae</taxon>
        <taxon>Rhizoctonia</taxon>
        <taxon>Rhizoctonia solani AG-1</taxon>
    </lineage>
</organism>
<keyword evidence="6" id="KW-1185">Reference proteome</keyword>
<dbReference type="PANTHER" id="PTHR48104:SF30">
    <property type="entry name" value="METACASPASE-1"/>
    <property type="match status" value="1"/>
</dbReference>
<proteinExistence type="inferred from homology"/>
<dbReference type="GO" id="GO:0006508">
    <property type="term" value="P:proteolysis"/>
    <property type="evidence" value="ECO:0007669"/>
    <property type="project" value="InterPro"/>
</dbReference>
<dbReference type="Pfam" id="PF00656">
    <property type="entry name" value="Peptidase_C14"/>
    <property type="match status" value="1"/>
</dbReference>
<dbReference type="EMBL" id="LN679111">
    <property type="protein sequence ID" value="CEL53253.1"/>
    <property type="molecule type" value="Genomic_DNA"/>
</dbReference>
<dbReference type="InterPro" id="IPR050452">
    <property type="entry name" value="Metacaspase"/>
</dbReference>
<dbReference type="Proteomes" id="UP000059188">
    <property type="component" value="Unassembled WGS sequence"/>
</dbReference>
<evidence type="ECO:0000256" key="1">
    <source>
        <dbReference type="ARBA" id="ARBA00009005"/>
    </source>
</evidence>
<dbReference type="AlphaFoldDB" id="A0A0B7FAK2"/>
<gene>
    <name evidence="5" type="ORF">RSOLAG1IB_06219</name>
</gene>
<feature type="domain" description="Peptidase C14 caspase" evidence="4">
    <location>
        <begin position="18"/>
        <end position="308"/>
    </location>
</feature>
<name>A0A0B7FAK2_THACB</name>
<evidence type="ECO:0000313" key="5">
    <source>
        <dbReference type="EMBL" id="CEL53253.1"/>
    </source>
</evidence>
<dbReference type="GO" id="GO:0005737">
    <property type="term" value="C:cytoplasm"/>
    <property type="evidence" value="ECO:0007669"/>
    <property type="project" value="TreeGrafter"/>
</dbReference>
<comment type="similarity">
    <text evidence="1">Belongs to the peptidase C14B family.</text>
</comment>
<dbReference type="SUPFAM" id="SSF52129">
    <property type="entry name" value="Caspase-like"/>
    <property type="match status" value="1"/>
</dbReference>
<keyword evidence="3" id="KW-0378">Hydrolase</keyword>
<evidence type="ECO:0000256" key="2">
    <source>
        <dbReference type="ARBA" id="ARBA00022703"/>
    </source>
</evidence>
<protein>
    <submittedName>
        <fullName evidence="5">Metacaspase-7</fullName>
    </submittedName>
</protein>
<dbReference type="OrthoDB" id="3223806at2759"/>
<reference evidence="5 6" key="1">
    <citation type="submission" date="2014-11" db="EMBL/GenBank/DDBJ databases">
        <authorList>
            <person name="Wibberg Daniel"/>
        </authorList>
    </citation>
    <scope>NUCLEOTIDE SEQUENCE [LARGE SCALE GENOMIC DNA]</scope>
    <source>
        <strain evidence="5">Rhizoctonia solani AG1-IB 7/3/14</strain>
    </source>
</reference>
<dbReference type="InterPro" id="IPR011600">
    <property type="entry name" value="Pept_C14_caspase"/>
</dbReference>
<dbReference type="PANTHER" id="PTHR48104">
    <property type="entry name" value="METACASPASE-4"/>
    <property type="match status" value="1"/>
</dbReference>
<dbReference type="GO" id="GO:0006915">
    <property type="term" value="P:apoptotic process"/>
    <property type="evidence" value="ECO:0007669"/>
    <property type="project" value="UniProtKB-KW"/>
</dbReference>
<keyword evidence="3" id="KW-0788">Thiol protease</keyword>